<evidence type="ECO:0000259" key="1">
    <source>
        <dbReference type="Pfam" id="PF07693"/>
    </source>
</evidence>
<gene>
    <name evidence="2" type="ORF">CLOHIR_00945</name>
</gene>
<dbReference type="AlphaFoldDB" id="B6FYJ3"/>
<dbReference type="InterPro" id="IPR027417">
    <property type="entry name" value="P-loop_NTPase"/>
</dbReference>
<dbReference type="Gene3D" id="3.40.50.300">
    <property type="entry name" value="P-loop containing nucleotide triphosphate hydrolases"/>
    <property type="match status" value="1"/>
</dbReference>
<organism evidence="2 3">
    <name type="scientific">Peptacetobacter hiranonis (strain DSM 13275 / JCM 10541 / KCTC 15199 / TO-931)</name>
    <name type="common">Clostridium hiranonis</name>
    <dbReference type="NCBI Taxonomy" id="500633"/>
    <lineage>
        <taxon>Bacteria</taxon>
        <taxon>Bacillati</taxon>
        <taxon>Bacillota</taxon>
        <taxon>Clostridia</taxon>
        <taxon>Peptostreptococcales</taxon>
        <taxon>Peptostreptococcaceae</taxon>
        <taxon>Peptacetobacter</taxon>
    </lineage>
</organism>
<reference evidence="2 3" key="1">
    <citation type="submission" date="2008-09" db="EMBL/GenBank/DDBJ databases">
        <authorList>
            <person name="Fulton L."/>
            <person name="Clifton S."/>
            <person name="Fulton B."/>
            <person name="Xu J."/>
            <person name="Minx P."/>
            <person name="Pepin K.H."/>
            <person name="Johnson M."/>
            <person name="Thiruvilangam P."/>
            <person name="Bhonagiri V."/>
            <person name="Nash W.E."/>
            <person name="Mardis E.R."/>
            <person name="Wilson R.K."/>
        </authorList>
    </citation>
    <scope>NUCLEOTIDE SEQUENCE [LARGE SCALE GENOMIC DNA]</scope>
    <source>
        <strain evidence="2 3">DSM 13275</strain>
    </source>
</reference>
<dbReference type="SUPFAM" id="SSF52540">
    <property type="entry name" value="P-loop containing nucleoside triphosphate hydrolases"/>
    <property type="match status" value="1"/>
</dbReference>
<dbReference type="Proteomes" id="UP000003178">
    <property type="component" value="Unassembled WGS sequence"/>
</dbReference>
<dbReference type="Pfam" id="PF07693">
    <property type="entry name" value="KAP_NTPase"/>
    <property type="match status" value="1"/>
</dbReference>
<dbReference type="RefSeq" id="WP_006439862.1">
    <property type="nucleotide sequence ID" value="NZ_DS995356.1"/>
</dbReference>
<dbReference type="OrthoDB" id="88903at2"/>
<proteinExistence type="predicted"/>
<keyword evidence="3" id="KW-1185">Reference proteome</keyword>
<dbReference type="HOGENOM" id="CLU_022182_1_0_9"/>
<accession>B6FYJ3</accession>
<dbReference type="eggNOG" id="COG4928">
    <property type="taxonomic scope" value="Bacteria"/>
</dbReference>
<evidence type="ECO:0000313" key="3">
    <source>
        <dbReference type="Proteomes" id="UP000003178"/>
    </source>
</evidence>
<dbReference type="InterPro" id="IPR011646">
    <property type="entry name" value="KAP_P-loop"/>
</dbReference>
<reference evidence="2 3" key="2">
    <citation type="submission" date="2008-10" db="EMBL/GenBank/DDBJ databases">
        <title>Draft genome sequence of Clostridium hiranonis (DSM 13275).</title>
        <authorList>
            <person name="Sudarsanam P."/>
            <person name="Ley R."/>
            <person name="Guruge J."/>
            <person name="Turnbaugh P.J."/>
            <person name="Mahowald M."/>
            <person name="Liep D."/>
            <person name="Gordon J."/>
        </authorList>
    </citation>
    <scope>NUCLEOTIDE SEQUENCE [LARGE SCALE GENOMIC DNA]</scope>
    <source>
        <strain evidence="2 3">DSM 13275</strain>
    </source>
</reference>
<sequence length="619" mass="73059">MIKENNIEYMRKSIVEYIKDYSSKKALLITGEWGIGKTYSIKKILIDNPPKEYISDYGRPIMLSLFGIDNIEILDKSLSMNNISLNYDLKTEEKLKFLSDGINKTFNTIKKLSNKKILKNFDFNIDLSSIASFIKYDKSIIILDDLERCNIDLKELFGFINNLVENKSCRVIVIANKEKIENKEYFENHKEKVFEIELEFKNNFDIVCSEIINNFSNGKNGIISFLNNRIDLIKQIFDINNSKNFRILEFAIHVYGKIFEIIDEISIKNISNNYSTEKLEEKKYYLKEDVLKYTIDAAIKIKTNYKYLYESNRESFIDEGGIQEYRYAIGQNNIYCDNKYYFVDKYIKTYLIDEYSIKEKLINMIKNHDSRMEFEKNRPGKLGLFEVLEDDELKKVLKVLEENLSKNTNIDIDIYGMIIADLDRLLEEGYPLDVNKYYTLFEENIKKIKNDIENGKFNKKRILINVGIELEDDKLKELYDSIVNLNKIIERRRVSIDSMLNKIDLSNEEIRYIELYKVYLSEHSSEEIVQKILKSSNMQVFNFICNLKKVFPVGDVQGNQAYAILNIKNVYEKDKEILEEIKYLLKKEIDKKDTNIKIINIRNLIKAIDAILEEYNKSI</sequence>
<protein>
    <submittedName>
        <fullName evidence="2">KAP family P-loop domain protein</fullName>
    </submittedName>
</protein>
<evidence type="ECO:0000313" key="2">
    <source>
        <dbReference type="EMBL" id="EEA85405.1"/>
    </source>
</evidence>
<feature type="domain" description="KAP NTPase" evidence="1">
    <location>
        <begin position="11"/>
        <end position="191"/>
    </location>
</feature>
<comment type="caution">
    <text evidence="2">The sequence shown here is derived from an EMBL/GenBank/DDBJ whole genome shotgun (WGS) entry which is preliminary data.</text>
</comment>
<name>B6FYJ3_PEPHT</name>
<dbReference type="EMBL" id="ABWP01000043">
    <property type="protein sequence ID" value="EEA85405.1"/>
    <property type="molecule type" value="Genomic_DNA"/>
</dbReference>